<dbReference type="OrthoDB" id="9781491at2"/>
<evidence type="ECO:0000256" key="6">
    <source>
        <dbReference type="ARBA" id="ARBA00022676"/>
    </source>
</evidence>
<evidence type="ECO:0000313" key="11">
    <source>
        <dbReference type="Proteomes" id="UP000315003"/>
    </source>
</evidence>
<accession>A0A517T195</accession>
<dbReference type="InterPro" id="IPR003200">
    <property type="entry name" value="Nict_dMeBzImd_PRibTrfase"/>
</dbReference>
<organism evidence="10 11">
    <name type="scientific">Stieleria bergensis</name>
    <dbReference type="NCBI Taxonomy" id="2528025"/>
    <lineage>
        <taxon>Bacteria</taxon>
        <taxon>Pseudomonadati</taxon>
        <taxon>Planctomycetota</taxon>
        <taxon>Planctomycetia</taxon>
        <taxon>Pirellulales</taxon>
        <taxon>Pirellulaceae</taxon>
        <taxon>Stieleria</taxon>
    </lineage>
</organism>
<dbReference type="GO" id="GO:0009236">
    <property type="term" value="P:cobalamin biosynthetic process"/>
    <property type="evidence" value="ECO:0007669"/>
    <property type="project" value="UniProtKB-UniRule"/>
</dbReference>
<dbReference type="NCBIfam" id="NF000996">
    <property type="entry name" value="PRK00105.1"/>
    <property type="match status" value="1"/>
</dbReference>
<name>A0A517T195_9BACT</name>
<dbReference type="InterPro" id="IPR023195">
    <property type="entry name" value="Nict_dMeBzImd_PRibTrfase_N"/>
</dbReference>
<dbReference type="Gene3D" id="1.10.1610.10">
    <property type="match status" value="1"/>
</dbReference>
<protein>
    <recommendedName>
        <fullName evidence="4 9">Nicotinate-nucleotide--dimethylbenzimidazole phosphoribosyltransferase</fullName>
        <ecNumber evidence="3 9">2.4.2.21</ecNumber>
    </recommendedName>
</protein>
<evidence type="ECO:0000256" key="4">
    <source>
        <dbReference type="ARBA" id="ARBA00015486"/>
    </source>
</evidence>
<dbReference type="InterPro" id="IPR017846">
    <property type="entry name" value="Nict_dMeBzImd_PRibTrfase_bact"/>
</dbReference>
<dbReference type="AlphaFoldDB" id="A0A517T195"/>
<proteinExistence type="inferred from homology"/>
<evidence type="ECO:0000256" key="7">
    <source>
        <dbReference type="ARBA" id="ARBA00022679"/>
    </source>
</evidence>
<evidence type="ECO:0000256" key="3">
    <source>
        <dbReference type="ARBA" id="ARBA00011991"/>
    </source>
</evidence>
<dbReference type="PANTHER" id="PTHR43463">
    <property type="entry name" value="NICOTINATE-NUCLEOTIDE--DIMETHYLBENZIMIDAZOLE PHOSPHORIBOSYLTRANSFERASE"/>
    <property type="match status" value="1"/>
</dbReference>
<dbReference type="RefSeq" id="WP_145276649.1">
    <property type="nucleotide sequence ID" value="NZ_CP036272.1"/>
</dbReference>
<dbReference type="CDD" id="cd02439">
    <property type="entry name" value="DMB-PRT_CobT"/>
    <property type="match status" value="1"/>
</dbReference>
<keyword evidence="11" id="KW-1185">Reference proteome</keyword>
<keyword evidence="7 10" id="KW-0808">Transferase</keyword>
<evidence type="ECO:0000256" key="9">
    <source>
        <dbReference type="NCBIfam" id="TIGR03160"/>
    </source>
</evidence>
<comment type="catalytic activity">
    <reaction evidence="8">
        <text>5,6-dimethylbenzimidazole + nicotinate beta-D-ribonucleotide = alpha-ribazole 5'-phosphate + nicotinate + H(+)</text>
        <dbReference type="Rhea" id="RHEA:11196"/>
        <dbReference type="ChEBI" id="CHEBI:15378"/>
        <dbReference type="ChEBI" id="CHEBI:15890"/>
        <dbReference type="ChEBI" id="CHEBI:32544"/>
        <dbReference type="ChEBI" id="CHEBI:57502"/>
        <dbReference type="ChEBI" id="CHEBI:57918"/>
        <dbReference type="EC" id="2.4.2.21"/>
    </reaction>
</comment>
<dbReference type="UniPathway" id="UPA00061">
    <property type="reaction ID" value="UER00516"/>
</dbReference>
<gene>
    <name evidence="10" type="primary">cobT</name>
    <name evidence="10" type="ORF">SV7mr_46580</name>
</gene>
<sequence>MSEIEGHATDLAADVQTRLNTLCKPPGSLGGLEDLAAQLCLTQRTLTPQTKPRHAAIFAADHGVTAEGVSAWPSAVTGLVVRQMANRKTASGVFADELGCSYEVVDVGLIEPLPCYEGAAVNQAQQRGTASLAASPAMTLPQFQHAWQVGTQAATGAMEVGARLLIGGEMGIGNTTSAVCMIALLADVTDGAQVDQMVGPGAGADDEQMIRKRAVIRQAIQRVQGLGPSHAETIACQVGGLEIVALAGYYAAASQSNCTVVVDGLIATSAALLANAIRPGCRQRMIAAHRSTEPAQQIALQHLQLKPMLDLQMRLGEATGALAALPLMDLASAMICRMATLDELQA</sequence>
<reference evidence="10 11" key="1">
    <citation type="submission" date="2019-02" db="EMBL/GenBank/DDBJ databases">
        <title>Deep-cultivation of Planctomycetes and their phenomic and genomic characterization uncovers novel biology.</title>
        <authorList>
            <person name="Wiegand S."/>
            <person name="Jogler M."/>
            <person name="Boedeker C."/>
            <person name="Pinto D."/>
            <person name="Vollmers J."/>
            <person name="Rivas-Marin E."/>
            <person name="Kohn T."/>
            <person name="Peeters S.H."/>
            <person name="Heuer A."/>
            <person name="Rast P."/>
            <person name="Oberbeckmann S."/>
            <person name="Bunk B."/>
            <person name="Jeske O."/>
            <person name="Meyerdierks A."/>
            <person name="Storesund J.E."/>
            <person name="Kallscheuer N."/>
            <person name="Luecker S."/>
            <person name="Lage O.M."/>
            <person name="Pohl T."/>
            <person name="Merkel B.J."/>
            <person name="Hornburger P."/>
            <person name="Mueller R.-W."/>
            <person name="Bruemmer F."/>
            <person name="Labrenz M."/>
            <person name="Spormann A.M."/>
            <person name="Op den Camp H."/>
            <person name="Overmann J."/>
            <person name="Amann R."/>
            <person name="Jetten M.S.M."/>
            <person name="Mascher T."/>
            <person name="Medema M.H."/>
            <person name="Devos D.P."/>
            <person name="Kaster A.-K."/>
            <person name="Ovreas L."/>
            <person name="Rohde M."/>
            <person name="Galperin M.Y."/>
            <person name="Jogler C."/>
        </authorList>
    </citation>
    <scope>NUCLEOTIDE SEQUENCE [LARGE SCALE GENOMIC DNA]</scope>
    <source>
        <strain evidence="10 11">SV_7m_r</strain>
    </source>
</reference>
<evidence type="ECO:0000313" key="10">
    <source>
        <dbReference type="EMBL" id="QDT62111.1"/>
    </source>
</evidence>
<dbReference type="InterPro" id="IPR036087">
    <property type="entry name" value="Nict_dMeBzImd_PRibTrfase_sf"/>
</dbReference>
<evidence type="ECO:0000256" key="1">
    <source>
        <dbReference type="ARBA" id="ARBA00005049"/>
    </source>
</evidence>
<dbReference type="GO" id="GO:0008939">
    <property type="term" value="F:nicotinate-nucleotide-dimethylbenzimidazole phosphoribosyltransferase activity"/>
    <property type="evidence" value="ECO:0007669"/>
    <property type="project" value="UniProtKB-UniRule"/>
</dbReference>
<keyword evidence="6 10" id="KW-0328">Glycosyltransferase</keyword>
<comment type="similarity">
    <text evidence="2">Belongs to the CobT family.</text>
</comment>
<dbReference type="EMBL" id="CP036272">
    <property type="protein sequence ID" value="QDT62111.1"/>
    <property type="molecule type" value="Genomic_DNA"/>
</dbReference>
<evidence type="ECO:0000256" key="2">
    <source>
        <dbReference type="ARBA" id="ARBA00007110"/>
    </source>
</evidence>
<dbReference type="Proteomes" id="UP000315003">
    <property type="component" value="Chromosome"/>
</dbReference>
<dbReference type="Pfam" id="PF02277">
    <property type="entry name" value="DBI_PRT"/>
    <property type="match status" value="1"/>
</dbReference>
<dbReference type="SUPFAM" id="SSF52733">
    <property type="entry name" value="Nicotinate mononucleotide:5,6-dimethylbenzimidazole phosphoribosyltransferase (CobT)"/>
    <property type="match status" value="1"/>
</dbReference>
<dbReference type="Gene3D" id="3.40.50.10210">
    <property type="match status" value="1"/>
</dbReference>
<dbReference type="PANTHER" id="PTHR43463:SF1">
    <property type="entry name" value="NICOTINATE-NUCLEOTIDE--DIMETHYLBENZIMIDAZOLE PHOSPHORIBOSYLTRANSFERASE"/>
    <property type="match status" value="1"/>
</dbReference>
<comment type="pathway">
    <text evidence="1">Nucleoside biosynthesis; alpha-ribazole biosynthesis; alpha-ribazole from 5,6-dimethylbenzimidazole: step 1/2.</text>
</comment>
<evidence type="ECO:0000256" key="5">
    <source>
        <dbReference type="ARBA" id="ARBA00022573"/>
    </source>
</evidence>
<dbReference type="EC" id="2.4.2.21" evidence="3 9"/>
<dbReference type="NCBIfam" id="TIGR03160">
    <property type="entry name" value="cobT_DBIPRT"/>
    <property type="match status" value="1"/>
</dbReference>
<keyword evidence="5" id="KW-0169">Cobalamin biosynthesis</keyword>
<evidence type="ECO:0000256" key="8">
    <source>
        <dbReference type="ARBA" id="ARBA00047340"/>
    </source>
</evidence>